<feature type="domain" description="Peptidase M50" evidence="12">
    <location>
        <begin position="245"/>
        <end position="417"/>
    </location>
</feature>
<comment type="subcellular location">
    <subcellularLocation>
        <location evidence="2">Membrane</location>
        <topology evidence="2">Multi-pass membrane protein</topology>
    </subcellularLocation>
</comment>
<evidence type="ECO:0000256" key="9">
    <source>
        <dbReference type="ARBA" id="ARBA00023136"/>
    </source>
</evidence>
<dbReference type="EMBL" id="CP021983">
    <property type="protein sequence ID" value="ASC69833.1"/>
    <property type="molecule type" value="Genomic_DNA"/>
</dbReference>
<dbReference type="STRING" id="1641165.XM38_10795"/>
<keyword evidence="8 11" id="KW-1133">Transmembrane helix</keyword>
<gene>
    <name evidence="13" type="ORF">XM38_007630</name>
</gene>
<feature type="transmembrane region" description="Helical" evidence="11">
    <location>
        <begin position="55"/>
        <end position="74"/>
    </location>
</feature>
<feature type="transmembrane region" description="Helical" evidence="11">
    <location>
        <begin position="421"/>
        <end position="443"/>
    </location>
</feature>
<keyword evidence="5 11" id="KW-0812">Transmembrane</keyword>
<dbReference type="GO" id="GO:0006508">
    <property type="term" value="P:proteolysis"/>
    <property type="evidence" value="ECO:0007669"/>
    <property type="project" value="UniProtKB-KW"/>
</dbReference>
<evidence type="ECO:0000256" key="11">
    <source>
        <dbReference type="SAM" id="Phobius"/>
    </source>
</evidence>
<keyword evidence="9 11" id="KW-0472">Membrane</keyword>
<dbReference type="AlphaFoldDB" id="A0A1Z3HHT9"/>
<feature type="compositionally biased region" description="Basic and acidic residues" evidence="10">
    <location>
        <begin position="100"/>
        <end position="110"/>
    </location>
</feature>
<dbReference type="GO" id="GO:0008233">
    <property type="term" value="F:peptidase activity"/>
    <property type="evidence" value="ECO:0007669"/>
    <property type="project" value="UniProtKB-KW"/>
</dbReference>
<organism evidence="13 14">
    <name type="scientific">Halomicronema hongdechloris C2206</name>
    <dbReference type="NCBI Taxonomy" id="1641165"/>
    <lineage>
        <taxon>Bacteria</taxon>
        <taxon>Bacillati</taxon>
        <taxon>Cyanobacteriota</taxon>
        <taxon>Cyanophyceae</taxon>
        <taxon>Nodosilineales</taxon>
        <taxon>Nodosilineaceae</taxon>
        <taxon>Halomicronema</taxon>
    </lineage>
</organism>
<evidence type="ECO:0000256" key="4">
    <source>
        <dbReference type="ARBA" id="ARBA00022670"/>
    </source>
</evidence>
<sequence>MLFWLLLLGIFTYVVVKRSVANVTRTPTWLLWLVMMLPAFSLVIWASVQGSEEPFPTVLLISLFVLCPLLYWWLIQWGRPQPAAQVKARPSERTTLPSSEESKSTLRPMNRDEEATLKHCFPWTVYYLQNIEYRPQAMICRGQLRATPTVAYETVRENVHSRFGDRFLLVFQEGFNGKPFFALVPNPRTQTQQMSTQPPLTRPGLALGLFLTTVFTTTGVGAIIAGVSEETLQADPASILRGLPYALALMAILGIHELGHYLMARRYQIQTTLPYFIPVPFFLGTFGAFIQMRSPVPNRRALFDVGIAGPMAGLVITLPVLLLGLRLSTVVPLAEEASLLNFEALDPSASVMVALLSKLALGSRLTLEHAIHLHPMAVAGCLGLVVTALNLMPVGQLDGGHIVHAMYGQRTGAIIGQVSRLLVLALAVVHPELLIWAILLFFIPAVDEPALNDVSELDNQRDLWGLMSLVVLVMIVLPAPSPLLSLLF</sequence>
<dbReference type="PANTHER" id="PTHR31412">
    <property type="entry name" value="ZINC METALLOPROTEASE EGY1"/>
    <property type="match status" value="1"/>
</dbReference>
<evidence type="ECO:0000256" key="1">
    <source>
        <dbReference type="ARBA" id="ARBA00001947"/>
    </source>
</evidence>
<dbReference type="Pfam" id="PF02163">
    <property type="entry name" value="Peptidase_M50"/>
    <property type="match status" value="1"/>
</dbReference>
<keyword evidence="4" id="KW-0645">Protease</keyword>
<dbReference type="InterPro" id="IPR044838">
    <property type="entry name" value="EGY1-like"/>
</dbReference>
<evidence type="ECO:0000256" key="8">
    <source>
        <dbReference type="ARBA" id="ARBA00022989"/>
    </source>
</evidence>
<keyword evidence="7" id="KW-0809">Transit peptide</keyword>
<evidence type="ECO:0000313" key="13">
    <source>
        <dbReference type="EMBL" id="ASC69833.1"/>
    </source>
</evidence>
<dbReference type="Proteomes" id="UP000191901">
    <property type="component" value="Chromosome"/>
</dbReference>
<feature type="transmembrane region" description="Helical" evidence="11">
    <location>
        <begin position="239"/>
        <end position="261"/>
    </location>
</feature>
<evidence type="ECO:0000313" key="14">
    <source>
        <dbReference type="Proteomes" id="UP000191901"/>
    </source>
</evidence>
<keyword evidence="6" id="KW-0378">Hydrolase</keyword>
<evidence type="ECO:0000259" key="12">
    <source>
        <dbReference type="Pfam" id="PF02163"/>
    </source>
</evidence>
<feature type="region of interest" description="Disordered" evidence="10">
    <location>
        <begin position="88"/>
        <end position="110"/>
    </location>
</feature>
<keyword evidence="14" id="KW-1185">Reference proteome</keyword>
<protein>
    <recommendedName>
        <fullName evidence="12">Peptidase M50 domain-containing protein</fullName>
    </recommendedName>
</protein>
<feature type="transmembrane region" description="Helical" evidence="11">
    <location>
        <begin position="28"/>
        <end position="48"/>
    </location>
</feature>
<dbReference type="InterPro" id="IPR008915">
    <property type="entry name" value="Peptidase_M50"/>
</dbReference>
<accession>A0A1Z3HHT9</accession>
<evidence type="ECO:0000256" key="6">
    <source>
        <dbReference type="ARBA" id="ARBA00022801"/>
    </source>
</evidence>
<dbReference type="PANTHER" id="PTHR31412:SF0">
    <property type="entry name" value="ZINC METALLOPROTEASE EGY1, CHLOROPLASTIC-RELATED"/>
    <property type="match status" value="1"/>
</dbReference>
<dbReference type="CDD" id="cd06160">
    <property type="entry name" value="S2P-M50_like_2"/>
    <property type="match status" value="1"/>
</dbReference>
<evidence type="ECO:0000256" key="5">
    <source>
        <dbReference type="ARBA" id="ARBA00022692"/>
    </source>
</evidence>
<proteinExistence type="inferred from homology"/>
<evidence type="ECO:0000256" key="10">
    <source>
        <dbReference type="SAM" id="MobiDB-lite"/>
    </source>
</evidence>
<name>A0A1Z3HHT9_9CYAN</name>
<dbReference type="GO" id="GO:0016020">
    <property type="term" value="C:membrane"/>
    <property type="evidence" value="ECO:0007669"/>
    <property type="project" value="UniProtKB-SubCell"/>
</dbReference>
<feature type="transmembrane region" description="Helical" evidence="11">
    <location>
        <begin position="302"/>
        <end position="325"/>
    </location>
</feature>
<dbReference type="RefSeq" id="WP_088429113.1">
    <property type="nucleotide sequence ID" value="NZ_CP021983.2"/>
</dbReference>
<feature type="transmembrane region" description="Helical" evidence="11">
    <location>
        <begin position="273"/>
        <end position="290"/>
    </location>
</feature>
<evidence type="ECO:0000256" key="7">
    <source>
        <dbReference type="ARBA" id="ARBA00022946"/>
    </source>
</evidence>
<reference evidence="13 14" key="1">
    <citation type="journal article" date="2016" name="Biochim. Biophys. Acta">
        <title>Characterization of red-shifted phycobilisomes isolated from the chlorophyll f-containing cyanobacterium Halomicronema hongdechloris.</title>
        <authorList>
            <person name="Li Y."/>
            <person name="Lin Y."/>
            <person name="Garvey C.J."/>
            <person name="Birch D."/>
            <person name="Corkery R.W."/>
            <person name="Loughlin P.C."/>
            <person name="Scheer H."/>
            <person name="Willows R.D."/>
            <person name="Chen M."/>
        </authorList>
    </citation>
    <scope>NUCLEOTIDE SEQUENCE [LARGE SCALE GENOMIC DNA]</scope>
    <source>
        <strain evidence="13 14">C2206</strain>
    </source>
</reference>
<dbReference type="KEGG" id="hhg:XM38_007630"/>
<feature type="transmembrane region" description="Helical" evidence="11">
    <location>
        <begin position="204"/>
        <end position="227"/>
    </location>
</feature>
<comment type="similarity">
    <text evidence="3">Belongs to the peptidase M50B family.</text>
</comment>
<evidence type="ECO:0000256" key="3">
    <source>
        <dbReference type="ARBA" id="ARBA00007931"/>
    </source>
</evidence>
<dbReference type="OrthoDB" id="494312at2"/>
<feature type="transmembrane region" description="Helical" evidence="11">
    <location>
        <begin position="463"/>
        <end position="487"/>
    </location>
</feature>
<comment type="cofactor">
    <cofactor evidence="1">
        <name>Zn(2+)</name>
        <dbReference type="ChEBI" id="CHEBI:29105"/>
    </cofactor>
</comment>
<evidence type="ECO:0000256" key="2">
    <source>
        <dbReference type="ARBA" id="ARBA00004141"/>
    </source>
</evidence>